<accession>A0AAV7QJ96</accession>
<dbReference type="AlphaFoldDB" id="A0AAV7QJ96"/>
<sequence>MDDSAARPEETAGIQDICRRDREAKPRGPETQHPAQGQGHHRNCNWGLLVELHTRISLNVQEAKGQARYNRRRLCRKYGTVTSKENYRAEKLRRPGSHNIGHAALTKAESREGGTYFEMLL</sequence>
<reference evidence="2" key="1">
    <citation type="journal article" date="2022" name="bioRxiv">
        <title>Sequencing and chromosome-scale assembly of the giantPleurodeles waltlgenome.</title>
        <authorList>
            <person name="Brown T."/>
            <person name="Elewa A."/>
            <person name="Iarovenko S."/>
            <person name="Subramanian E."/>
            <person name="Araus A.J."/>
            <person name="Petzold A."/>
            <person name="Susuki M."/>
            <person name="Suzuki K.-i.T."/>
            <person name="Hayashi T."/>
            <person name="Toyoda A."/>
            <person name="Oliveira C."/>
            <person name="Osipova E."/>
            <person name="Leigh N.D."/>
            <person name="Simon A."/>
            <person name="Yun M.H."/>
        </authorList>
    </citation>
    <scope>NUCLEOTIDE SEQUENCE</scope>
    <source>
        <strain evidence="2">20211129_DDA</strain>
        <tissue evidence="2">Liver</tissue>
    </source>
</reference>
<name>A0AAV7QJ96_PLEWA</name>
<organism evidence="2 3">
    <name type="scientific">Pleurodeles waltl</name>
    <name type="common">Iberian ribbed newt</name>
    <dbReference type="NCBI Taxonomy" id="8319"/>
    <lineage>
        <taxon>Eukaryota</taxon>
        <taxon>Metazoa</taxon>
        <taxon>Chordata</taxon>
        <taxon>Craniata</taxon>
        <taxon>Vertebrata</taxon>
        <taxon>Euteleostomi</taxon>
        <taxon>Amphibia</taxon>
        <taxon>Batrachia</taxon>
        <taxon>Caudata</taxon>
        <taxon>Salamandroidea</taxon>
        <taxon>Salamandridae</taxon>
        <taxon>Pleurodelinae</taxon>
        <taxon>Pleurodeles</taxon>
    </lineage>
</organism>
<dbReference type="EMBL" id="JANPWB010000010">
    <property type="protein sequence ID" value="KAJ1139421.1"/>
    <property type="molecule type" value="Genomic_DNA"/>
</dbReference>
<evidence type="ECO:0000313" key="2">
    <source>
        <dbReference type="EMBL" id="KAJ1139421.1"/>
    </source>
</evidence>
<protein>
    <submittedName>
        <fullName evidence="2">Uncharacterized protein</fullName>
    </submittedName>
</protein>
<proteinExistence type="predicted"/>
<dbReference type="Proteomes" id="UP001066276">
    <property type="component" value="Chromosome 6"/>
</dbReference>
<evidence type="ECO:0000313" key="3">
    <source>
        <dbReference type="Proteomes" id="UP001066276"/>
    </source>
</evidence>
<gene>
    <name evidence="2" type="ORF">NDU88_005794</name>
</gene>
<feature type="compositionally biased region" description="Basic and acidic residues" evidence="1">
    <location>
        <begin position="1"/>
        <end position="10"/>
    </location>
</feature>
<feature type="region of interest" description="Disordered" evidence="1">
    <location>
        <begin position="1"/>
        <end position="42"/>
    </location>
</feature>
<evidence type="ECO:0000256" key="1">
    <source>
        <dbReference type="SAM" id="MobiDB-lite"/>
    </source>
</evidence>
<comment type="caution">
    <text evidence="2">The sequence shown here is derived from an EMBL/GenBank/DDBJ whole genome shotgun (WGS) entry which is preliminary data.</text>
</comment>
<keyword evidence="3" id="KW-1185">Reference proteome</keyword>
<feature type="compositionally biased region" description="Basic and acidic residues" evidence="1">
    <location>
        <begin position="17"/>
        <end position="30"/>
    </location>
</feature>